<reference evidence="1" key="1">
    <citation type="submission" date="2025-02" db="EMBL/GenBank/DDBJ databases">
        <title>Complete genome sequences of 52 Bacillus and Priestia strains isolated from West-African fermentations and 26 reference strains from the DSMZ collection.</title>
        <authorList>
            <person name="Wiedenbein E.S."/>
            <person name="Canoy T.S."/>
            <person name="Hui Y."/>
            <person name="Parkouda C."/>
            <person name="Dawende C."/>
            <person name="Ametefe E."/>
            <person name="Jespersen L."/>
            <person name="Nielsen D.S."/>
        </authorList>
    </citation>
    <scope>NUCLEOTIDE SEQUENCE</scope>
    <source>
        <strain evidence="1">PRO56</strain>
    </source>
</reference>
<dbReference type="AlphaFoldDB" id="A0AAX3RQ75"/>
<gene>
    <name evidence="1" type="ORF">P5633_21655</name>
</gene>
<dbReference type="Gene3D" id="4.10.410.40">
    <property type="match status" value="1"/>
</dbReference>
<name>A0AAX3RQ75_BACIU</name>
<protein>
    <submittedName>
        <fullName evidence="1">Phage tail tube protein</fullName>
    </submittedName>
</protein>
<evidence type="ECO:0000313" key="1">
    <source>
        <dbReference type="EMBL" id="WEY84789.2"/>
    </source>
</evidence>
<dbReference type="EMBL" id="CP120576">
    <property type="protein sequence ID" value="WEY84789.2"/>
    <property type="molecule type" value="Genomic_DNA"/>
</dbReference>
<dbReference type="RefSeq" id="WP_015382954.1">
    <property type="nucleotide sequence ID" value="NZ_CP069238.1"/>
</dbReference>
<organism evidence="1 2">
    <name type="scientific">Bacillus subtilis</name>
    <dbReference type="NCBI Taxonomy" id="1423"/>
    <lineage>
        <taxon>Bacteria</taxon>
        <taxon>Bacillati</taxon>
        <taxon>Bacillota</taxon>
        <taxon>Bacilli</taxon>
        <taxon>Bacillales</taxon>
        <taxon>Bacillaceae</taxon>
        <taxon>Bacillus</taxon>
    </lineage>
</organism>
<dbReference type="NCBIfam" id="NF047353">
    <property type="entry name" value="tube_lmo2291"/>
    <property type="match status" value="1"/>
</dbReference>
<sequence length="148" mass="15895">MPGTDSFIIQAKHKFEINTTPDATEPTWVRVGAGFSSVEPSPNEETDDTSYLDGDGNKSTTVTGGQLTLAFSGHRKYDDPAQNFIASKALKYGSERETQFRWTDPSGVIVEGDVTMTEISLPSGDANAKGEFGVTIAYNGVPKVTETP</sequence>
<accession>A0AAX3RQ75</accession>
<dbReference type="Proteomes" id="UP001214898">
    <property type="component" value="Chromosome"/>
</dbReference>
<evidence type="ECO:0000313" key="2">
    <source>
        <dbReference type="Proteomes" id="UP001214898"/>
    </source>
</evidence>
<dbReference type="RefSeq" id="WP_041517720.1">
    <property type="nucleotide sequence ID" value="NZ_OX419555.1"/>
</dbReference>
<proteinExistence type="predicted"/>